<accession>A0ABX8DZB4</accession>
<evidence type="ECO:0000313" key="1">
    <source>
        <dbReference type="EMBL" id="QVL21497.1"/>
    </source>
</evidence>
<evidence type="ECO:0000313" key="2">
    <source>
        <dbReference type="Proteomes" id="UP000678154"/>
    </source>
</evidence>
<dbReference type="EMBL" id="CP074676">
    <property type="protein sequence ID" value="QVL21497.1"/>
    <property type="molecule type" value="Genomic_DNA"/>
</dbReference>
<dbReference type="Proteomes" id="UP000678154">
    <property type="component" value="Chromosome"/>
</dbReference>
<evidence type="ECO:0008006" key="3">
    <source>
        <dbReference type="Google" id="ProtNLM"/>
    </source>
</evidence>
<dbReference type="PANTHER" id="PTHR45982:SF1">
    <property type="entry name" value="REGULATOR OF CHROMOSOME CONDENSATION"/>
    <property type="match status" value="1"/>
</dbReference>
<protein>
    <recommendedName>
        <fullName evidence="3">Alpha-tubulin suppressor</fullName>
    </recommendedName>
</protein>
<dbReference type="RefSeq" id="WP_213607480.1">
    <property type="nucleotide sequence ID" value="NZ_CP074676.1"/>
</dbReference>
<organism evidence="1 2">
    <name type="scientific">Pseudomonas qingdaonensis</name>
    <dbReference type="NCBI Taxonomy" id="2056231"/>
    <lineage>
        <taxon>Bacteria</taxon>
        <taxon>Pseudomonadati</taxon>
        <taxon>Pseudomonadota</taxon>
        <taxon>Gammaproteobacteria</taxon>
        <taxon>Pseudomonadales</taxon>
        <taxon>Pseudomonadaceae</taxon>
        <taxon>Pseudomonas</taxon>
    </lineage>
</organism>
<dbReference type="Gene3D" id="2.130.10.30">
    <property type="entry name" value="Regulator of chromosome condensation 1/beta-lactamase-inhibitor protein II"/>
    <property type="match status" value="2"/>
</dbReference>
<keyword evidence="2" id="KW-1185">Reference proteome</keyword>
<gene>
    <name evidence="1" type="ORF">KH389_13330</name>
</gene>
<dbReference type="GeneID" id="87481236"/>
<dbReference type="SUPFAM" id="SSF50985">
    <property type="entry name" value="RCC1/BLIP-II"/>
    <property type="match status" value="1"/>
</dbReference>
<proteinExistence type="predicted"/>
<reference evidence="1 2" key="1">
    <citation type="journal article" date="2016" name="J. Hazard. Mater.">
        <title>A newly isolated Pseudomonas putida S-1 strain for batch-mode-propanethiol degradation and continuous treatment of propanethiol-containing waste gas.</title>
        <authorList>
            <person name="Chen D.Z."/>
            <person name="Sun Y.M."/>
            <person name="Han L.M."/>
            <person name="Chen J."/>
            <person name="Ye J.X."/>
            <person name="Chen J.M."/>
        </authorList>
    </citation>
    <scope>NUCLEOTIDE SEQUENCE [LARGE SCALE GENOMIC DNA]</scope>
    <source>
        <strain evidence="1 2">S-1</strain>
    </source>
</reference>
<dbReference type="InterPro" id="IPR051553">
    <property type="entry name" value="Ran_GTPase-activating"/>
</dbReference>
<dbReference type="InterPro" id="IPR009091">
    <property type="entry name" value="RCC1/BLIP-II"/>
</dbReference>
<dbReference type="PANTHER" id="PTHR45982">
    <property type="entry name" value="REGULATOR OF CHROMOSOME CONDENSATION"/>
    <property type="match status" value="1"/>
</dbReference>
<sequence length="1377" mass="147956">MAGHLVFVSVVRLVHFAFESFPAHSPVHTFRASWIGENFMTNNLIVPGTQSGLQTMIDLFNAIVGGPPAFGGFAAGTLALRRIYIPGYITPVYTEGAQVGVNKGMVNSVRGMQVFVQPYPNMLAGDLIEVFYGTSNIAAVKVSVREEQLGQNIETYIPAKKVLEGVHDLYYVITRAGSTNKESSLVLKVLARLKYPGGNDPEPDRAGHYKLLPPFLTSPPIGGVVGEEDIKDFLDGELYGVEVTVPAYPNMREYDTIRLSWGGSIVEYIVQPDEVGNDLVIEVDAELIYEAGDSEKLVLVYWIWDEVFNPASDWSLRGYIEVSIDPNKLLPPIIVNPDSQAVEGDPIDVALVAQDGLEVQVAALSVFGFKARDEITLYWVGTTAQGQIIALKYSQTLSSPRILVFKIPYAHVQMLARGFGRTWFTRKPVNGKEQTSRRVGANFIGAAVKLPSPQVTEAVDGVLEATLATATVVVPAAAQLEKDDFIEITWRGTGSDGSTLLYKDAKTVTSASAGKDISFAVNGPQNIQPLSGGSLEVSYTVSRQGLGRPLESQALTLQVGVAQLELPAPRCPQAQDGELDPDVLASVDVIIEPYTGMKLDQTIRVVWSDAGGTFFDDLMKVTKNNLDKQVTFTFEHAKWSNYLTVAADVYYQVIEDRQPTRVSAMLSLRRKERQFLLPDPVVEGAVNGTLRPVGDAVVTIPAEAQLKLGDEVELLWDGDAPQGSTSVTLYILEDQTRELKQSIDARFVLANIDANVRVKYVVYRFDGREQTSGTVTLRVQRAALPLPIFVQATANNQLNPDDVRNGATYRIDTVARLLRGDRVTVRVYSELPAGNFNRTIVVTAGDEGKALDVSVPYATINASNRTTIKLEYTLQRSSGGPEERSPSNSYFVNRVIGSGNLRIFGARYGASTYRASSTSRILSAFNAQSLQPILAEWRYLDEPTWTAGTTWMDKQPWKALRVRTQTDEVQLNPANIIGNGIDAAVNGSAAFVALRNERSGGERDIVGWGSIAYGAAIPPTLQTRDDIAEVSCTRSAYAARMTNGTVQCWGQAGEGGSMPKGETGNFVEVRSNARAFVGRKADGRLIAWGVGPEGATIPPGILNLTDFTAVYGAGSAFAAQRADGSLVAWGSAANGGSLPNDIADLKDIYYVKGNFAAFAARRTNNRVVAWGNAGYGGTVPDAIAQLTDIVTLEGATAQAFSALRATGQVVAWGAGSHGGSVPQEIAGLTDIVEVTSTWHAFCARRRNGSVVAWGNANNGGNVPQPVANLRNVIQVTGSAWAFAALCSDGTVAVWGRSEAGGDISRVSDQLKHVRAVYANSNGFAALTSDGRVVTWGQPQGGGDSAAVQAALRNKVTTGHRVDVNAEADGEWAGAPGA</sequence>
<name>A0ABX8DZB4_9PSED</name>